<feature type="region of interest" description="Disordered" evidence="1">
    <location>
        <begin position="37"/>
        <end position="65"/>
    </location>
</feature>
<reference evidence="3 4" key="1">
    <citation type="journal article" date="2009" name="Genome Res.">
        <title>Complete genome of the cellulolytic thermophile Acidothermus cellulolyticus 11B provides insights into its ecophysiological and evolutionary adaptations.</title>
        <authorList>
            <person name="Barabote R.D."/>
            <person name="Xie G."/>
            <person name="Leu D.H."/>
            <person name="Normand P."/>
            <person name="Necsulea A."/>
            <person name="Daubin V."/>
            <person name="Medigue C."/>
            <person name="Adney W.S."/>
            <person name="Xu X.C."/>
            <person name="Lapidus A."/>
            <person name="Parales R.E."/>
            <person name="Detter C."/>
            <person name="Pujic P."/>
            <person name="Bruce D."/>
            <person name="Lavire C."/>
            <person name="Challacombe J.F."/>
            <person name="Brettin T.S."/>
            <person name="Berry A.M."/>
        </authorList>
    </citation>
    <scope>NUCLEOTIDE SEQUENCE [LARGE SCALE GENOMIC DNA]</scope>
    <source>
        <strain evidence="4">ATCC 43068 / DSM 8971 / 11B</strain>
    </source>
</reference>
<dbReference type="Proteomes" id="UP000008221">
    <property type="component" value="Chromosome"/>
</dbReference>
<dbReference type="KEGG" id="ace:Acel_1456"/>
<accession>A0LUW8</accession>
<evidence type="ECO:0000256" key="2">
    <source>
        <dbReference type="SAM" id="SignalP"/>
    </source>
</evidence>
<sequence length="402" mass="41176">MSRSRHLPSSLRAVAAVLILFAAGCSSTAVHPAESAASSARPTDLPSVEADAAPSAGPGAASAVTDASVPPTFAASKREFPVAYEYVGHLSFDGSLAVFAGASQVTAPANLVVVLDLRSGTTRVIGRATVPGGVIAGIAVGGRYVAWTEAAQPGDTAQPTAPWRLHLTDLTTGTTRTLAASGSPRDVVVPAPTIARTTVLWQRMHDPAASADAQPQSDVVRYDITTGTTDVIATVPAADTWRVSDGCVVAVHPAGGSQTTLSVAPLASPTHGQMRVLDVGDPYVTVANGWVVWHERSGSAQATAPWSALRVTPNCTVDGDARRVADSARNVVPGADVAAIVDADGQLSVVRWADSPGTGTVVARRVLGRLDPSEAYEVAVQDDQICYVSGHENYAVIVAAAG</sequence>
<dbReference type="STRING" id="351607.Acel_1456"/>
<gene>
    <name evidence="3" type="ordered locus">Acel_1456</name>
</gene>
<evidence type="ECO:0000313" key="4">
    <source>
        <dbReference type="Proteomes" id="UP000008221"/>
    </source>
</evidence>
<organism evidence="3 4">
    <name type="scientific">Acidothermus cellulolyticus (strain ATCC 43068 / DSM 8971 / 11B)</name>
    <dbReference type="NCBI Taxonomy" id="351607"/>
    <lineage>
        <taxon>Bacteria</taxon>
        <taxon>Bacillati</taxon>
        <taxon>Actinomycetota</taxon>
        <taxon>Actinomycetes</taxon>
        <taxon>Acidothermales</taxon>
        <taxon>Acidothermaceae</taxon>
        <taxon>Acidothermus</taxon>
    </lineage>
</organism>
<feature type="compositionally biased region" description="Low complexity" evidence="1">
    <location>
        <begin position="52"/>
        <end position="63"/>
    </location>
</feature>
<evidence type="ECO:0008006" key="5">
    <source>
        <dbReference type="Google" id="ProtNLM"/>
    </source>
</evidence>
<dbReference type="InParanoid" id="A0LUW8"/>
<dbReference type="PROSITE" id="PS51257">
    <property type="entry name" value="PROKAR_LIPOPROTEIN"/>
    <property type="match status" value="1"/>
</dbReference>
<dbReference type="SUPFAM" id="SSF69304">
    <property type="entry name" value="Tricorn protease N-terminal domain"/>
    <property type="match status" value="1"/>
</dbReference>
<dbReference type="HOGENOM" id="CLU_684473_0_0_11"/>
<feature type="chain" id="PRO_5038462954" description="Lipoprotein" evidence="2">
    <location>
        <begin position="33"/>
        <end position="402"/>
    </location>
</feature>
<feature type="signal peptide" evidence="2">
    <location>
        <begin position="1"/>
        <end position="32"/>
    </location>
</feature>
<keyword evidence="2" id="KW-0732">Signal</keyword>
<dbReference type="AlphaFoldDB" id="A0LUW8"/>
<keyword evidence="4" id="KW-1185">Reference proteome</keyword>
<evidence type="ECO:0000256" key="1">
    <source>
        <dbReference type="SAM" id="MobiDB-lite"/>
    </source>
</evidence>
<proteinExistence type="predicted"/>
<dbReference type="EMBL" id="CP000481">
    <property type="protein sequence ID" value="ABK53228.1"/>
    <property type="molecule type" value="Genomic_DNA"/>
</dbReference>
<evidence type="ECO:0000313" key="3">
    <source>
        <dbReference type="EMBL" id="ABK53228.1"/>
    </source>
</evidence>
<protein>
    <recommendedName>
        <fullName evidence="5">Lipoprotein</fullName>
    </recommendedName>
</protein>
<name>A0LUW8_ACIC1</name>